<dbReference type="Proteomes" id="UP000091857">
    <property type="component" value="Chromosome 18"/>
</dbReference>
<reference evidence="4" key="1">
    <citation type="journal article" date="2016" name="Nat. Biotechnol.">
        <title>Sequencing wild and cultivated cassava and related species reveals extensive interspecific hybridization and genetic diversity.</title>
        <authorList>
            <person name="Bredeson J.V."/>
            <person name="Lyons J.B."/>
            <person name="Prochnik S.E."/>
            <person name="Wu G.A."/>
            <person name="Ha C.M."/>
            <person name="Edsinger-Gonzales E."/>
            <person name="Grimwood J."/>
            <person name="Schmutz J."/>
            <person name="Rabbi I.Y."/>
            <person name="Egesi C."/>
            <person name="Nauluvula P."/>
            <person name="Lebot V."/>
            <person name="Ndunguru J."/>
            <person name="Mkamilo G."/>
            <person name="Bart R.S."/>
            <person name="Setter T.L."/>
            <person name="Gleadow R.M."/>
            <person name="Kulakow P."/>
            <person name="Ferguson M.E."/>
            <person name="Rounsley S."/>
            <person name="Rokhsar D.S."/>
        </authorList>
    </citation>
    <scope>NUCLEOTIDE SEQUENCE [LARGE SCALE GENOMIC DNA]</scope>
    <source>
        <strain evidence="4">cv. AM560-2</strain>
    </source>
</reference>
<accession>A0A2C9U0B1</accession>
<dbReference type="EMBL" id="CM004404">
    <property type="protein sequence ID" value="OAY22913.1"/>
    <property type="molecule type" value="Genomic_DNA"/>
</dbReference>
<dbReference type="InterPro" id="IPR011992">
    <property type="entry name" value="EF-hand-dom_pair"/>
</dbReference>
<dbReference type="PROSITE" id="PS00018">
    <property type="entry name" value="EF_HAND_1"/>
    <property type="match status" value="2"/>
</dbReference>
<feature type="domain" description="EF-hand" evidence="2">
    <location>
        <begin position="15"/>
        <end position="50"/>
    </location>
</feature>
<dbReference type="GO" id="GO:0005509">
    <property type="term" value="F:calcium ion binding"/>
    <property type="evidence" value="ECO:0007669"/>
    <property type="project" value="InterPro"/>
</dbReference>
<evidence type="ECO:0000256" key="1">
    <source>
        <dbReference type="ARBA" id="ARBA00022837"/>
    </source>
</evidence>
<proteinExistence type="predicted"/>
<gene>
    <name evidence="3" type="ORF">MANES_18G036500v8</name>
</gene>
<protein>
    <recommendedName>
        <fullName evidence="2">EF-hand domain-containing protein</fullName>
    </recommendedName>
</protein>
<dbReference type="Gramene" id="Manes.18G036500.1.v8.1">
    <property type="protein sequence ID" value="Manes.18G036500.1.v8.1.CDS.1"/>
    <property type="gene ID" value="Manes.18G036500.v8.1"/>
</dbReference>
<dbReference type="AlphaFoldDB" id="A0A2C9U0B1"/>
<name>A0A2C9U0B1_MANES</name>
<evidence type="ECO:0000259" key="2">
    <source>
        <dbReference type="PROSITE" id="PS50222"/>
    </source>
</evidence>
<feature type="domain" description="EF-hand" evidence="2">
    <location>
        <begin position="51"/>
        <end position="86"/>
    </location>
</feature>
<keyword evidence="4" id="KW-1185">Reference proteome</keyword>
<dbReference type="SUPFAM" id="SSF47473">
    <property type="entry name" value="EF-hand"/>
    <property type="match status" value="1"/>
</dbReference>
<sequence length="91" mass="9981">MASKLIPRSSPVVIYTEAQAKGMLLKADRNRDGVLNFQELTEGFKSVGSKAPSVRALEALYLADENRDGRIDQKELDMVAKLVGSLGYPIK</sequence>
<dbReference type="Gene3D" id="1.10.238.10">
    <property type="entry name" value="EF-hand"/>
    <property type="match status" value="1"/>
</dbReference>
<dbReference type="Pfam" id="PF13202">
    <property type="entry name" value="EF-hand_5"/>
    <property type="match status" value="2"/>
</dbReference>
<evidence type="ECO:0000313" key="4">
    <source>
        <dbReference type="Proteomes" id="UP000091857"/>
    </source>
</evidence>
<evidence type="ECO:0000313" key="3">
    <source>
        <dbReference type="EMBL" id="OAY22913.1"/>
    </source>
</evidence>
<keyword evidence="1" id="KW-0106">Calcium</keyword>
<comment type="caution">
    <text evidence="3">The sequence shown here is derived from an EMBL/GenBank/DDBJ whole genome shotgun (WGS) entry which is preliminary data.</text>
</comment>
<dbReference type="SMART" id="SM00054">
    <property type="entry name" value="EFh"/>
    <property type="match status" value="2"/>
</dbReference>
<dbReference type="InterPro" id="IPR002048">
    <property type="entry name" value="EF_hand_dom"/>
</dbReference>
<organism evidence="3 4">
    <name type="scientific">Manihot esculenta</name>
    <name type="common">Cassava</name>
    <name type="synonym">Jatropha manihot</name>
    <dbReference type="NCBI Taxonomy" id="3983"/>
    <lineage>
        <taxon>Eukaryota</taxon>
        <taxon>Viridiplantae</taxon>
        <taxon>Streptophyta</taxon>
        <taxon>Embryophyta</taxon>
        <taxon>Tracheophyta</taxon>
        <taxon>Spermatophyta</taxon>
        <taxon>Magnoliopsida</taxon>
        <taxon>eudicotyledons</taxon>
        <taxon>Gunneridae</taxon>
        <taxon>Pentapetalae</taxon>
        <taxon>rosids</taxon>
        <taxon>fabids</taxon>
        <taxon>Malpighiales</taxon>
        <taxon>Euphorbiaceae</taxon>
        <taxon>Crotonoideae</taxon>
        <taxon>Manihoteae</taxon>
        <taxon>Manihot</taxon>
    </lineage>
</organism>
<dbReference type="STRING" id="3983.A0A2C9U0B1"/>
<dbReference type="InterPro" id="IPR018247">
    <property type="entry name" value="EF_Hand_1_Ca_BS"/>
</dbReference>
<dbReference type="PROSITE" id="PS50222">
    <property type="entry name" value="EF_HAND_2"/>
    <property type="match status" value="2"/>
</dbReference>